<comment type="caution">
    <text evidence="10">The sequence shown here is derived from an EMBL/GenBank/DDBJ whole genome shotgun (WGS) entry which is preliminary data.</text>
</comment>
<feature type="domain" description="ATP synthase F1 complex delta/epsilon subunit N-terminal" evidence="9">
    <location>
        <begin position="1"/>
        <end position="81"/>
    </location>
</feature>
<dbReference type="SUPFAM" id="SSF51344">
    <property type="entry name" value="Epsilon subunit of F1F0-ATP synthase N-terminal domain"/>
    <property type="match status" value="1"/>
</dbReference>
<dbReference type="Pfam" id="PF02823">
    <property type="entry name" value="ATP-synt_DE_N"/>
    <property type="match status" value="1"/>
</dbReference>
<evidence type="ECO:0000313" key="11">
    <source>
        <dbReference type="Proteomes" id="UP001165667"/>
    </source>
</evidence>
<evidence type="ECO:0000256" key="4">
    <source>
        <dbReference type="ARBA" id="ARBA00022448"/>
    </source>
</evidence>
<comment type="similarity">
    <text evidence="3">Belongs to the ATPase epsilon chain family.</text>
</comment>
<evidence type="ECO:0000259" key="9">
    <source>
        <dbReference type="Pfam" id="PF02823"/>
    </source>
</evidence>
<dbReference type="GO" id="GO:0046933">
    <property type="term" value="F:proton-transporting ATP synthase activity, rotational mechanism"/>
    <property type="evidence" value="ECO:0007669"/>
    <property type="project" value="InterPro"/>
</dbReference>
<evidence type="ECO:0000256" key="6">
    <source>
        <dbReference type="ARBA" id="ARBA00023065"/>
    </source>
</evidence>
<evidence type="ECO:0000313" key="10">
    <source>
        <dbReference type="EMBL" id="MCW6511909.1"/>
    </source>
</evidence>
<dbReference type="AlphaFoldDB" id="A0AA41Z0E0"/>
<dbReference type="Gene3D" id="2.60.15.10">
    <property type="entry name" value="F0F1 ATP synthase delta/epsilon subunit, N-terminal"/>
    <property type="match status" value="1"/>
</dbReference>
<comment type="function">
    <text evidence="1">Produces ATP from ADP in the presence of a proton gradient across the membrane.</text>
</comment>
<dbReference type="InterPro" id="IPR036771">
    <property type="entry name" value="ATPsynth_dsu/esu_N"/>
</dbReference>
<reference evidence="10" key="1">
    <citation type="submission" date="2022-05" db="EMBL/GenBank/DDBJ databases">
        <authorList>
            <person name="Pankratov T."/>
        </authorList>
    </citation>
    <scope>NUCLEOTIDE SEQUENCE</scope>
    <source>
        <strain evidence="10">BP6-180914</strain>
    </source>
</reference>
<dbReference type="RefSeq" id="WP_282588285.1">
    <property type="nucleotide sequence ID" value="NZ_JAMOIM010000035.1"/>
</dbReference>
<sequence length="139" mass="15149">MKLRIDTPLATVVDEDGVLAFRGEDVSGAFGILPRHAAYLTSLAICVVSWTAAGGTQRCCAVRRGVLTVTPGRDIAIATREAIAGDDIATLEKTVLSRFRDEIETERAERVDSTRLQLRAIREIMRHLQGGRPPSETFG</sequence>
<dbReference type="Proteomes" id="UP001165667">
    <property type="component" value="Unassembled WGS sequence"/>
</dbReference>
<evidence type="ECO:0000256" key="2">
    <source>
        <dbReference type="ARBA" id="ARBA00004184"/>
    </source>
</evidence>
<proteinExistence type="inferred from homology"/>
<evidence type="ECO:0000256" key="7">
    <source>
        <dbReference type="ARBA" id="ARBA00023136"/>
    </source>
</evidence>
<name>A0AA41Z0E0_9HYPH</name>
<dbReference type="CDD" id="cd12152">
    <property type="entry name" value="F1-ATPase_delta"/>
    <property type="match status" value="1"/>
</dbReference>
<keyword evidence="8" id="KW-0139">CF(1)</keyword>
<evidence type="ECO:0000256" key="1">
    <source>
        <dbReference type="ARBA" id="ARBA00003543"/>
    </source>
</evidence>
<keyword evidence="8" id="KW-0066">ATP synthesis</keyword>
<keyword evidence="7" id="KW-0472">Membrane</keyword>
<evidence type="ECO:0000256" key="3">
    <source>
        <dbReference type="ARBA" id="ARBA00005712"/>
    </source>
</evidence>
<dbReference type="NCBIfam" id="TIGR03166">
    <property type="entry name" value="alt_F1F0_F1_eps"/>
    <property type="match status" value="1"/>
</dbReference>
<keyword evidence="11" id="KW-1185">Reference proteome</keyword>
<dbReference type="GO" id="GO:0045259">
    <property type="term" value="C:proton-transporting ATP synthase complex"/>
    <property type="evidence" value="ECO:0007669"/>
    <property type="project" value="UniProtKB-KW"/>
</dbReference>
<dbReference type="InterPro" id="IPR001469">
    <property type="entry name" value="ATP_synth_F1_dsu/esu"/>
</dbReference>
<gene>
    <name evidence="10" type="ORF">M8523_28540</name>
</gene>
<keyword evidence="6" id="KW-0406">Ion transport</keyword>
<accession>A0AA41Z0E0</accession>
<dbReference type="InterPro" id="IPR020546">
    <property type="entry name" value="ATP_synth_F1_dsu/esu_N"/>
</dbReference>
<dbReference type="NCBIfam" id="NF009981">
    <property type="entry name" value="PRK13447.1"/>
    <property type="match status" value="1"/>
</dbReference>
<dbReference type="InterPro" id="IPR024037">
    <property type="entry name" value="Alt_ATP_synth_F1_esu"/>
</dbReference>
<evidence type="ECO:0000256" key="8">
    <source>
        <dbReference type="ARBA" id="ARBA00023196"/>
    </source>
</evidence>
<keyword evidence="5" id="KW-0375">Hydrogen ion transport</keyword>
<dbReference type="EMBL" id="JAMOIM010000035">
    <property type="protein sequence ID" value="MCW6511909.1"/>
    <property type="molecule type" value="Genomic_DNA"/>
</dbReference>
<protein>
    <submittedName>
        <fullName evidence="10">F0F1 ATP synthase subunit epsilon</fullName>
    </submittedName>
</protein>
<dbReference type="GO" id="GO:0012505">
    <property type="term" value="C:endomembrane system"/>
    <property type="evidence" value="ECO:0007669"/>
    <property type="project" value="UniProtKB-SubCell"/>
</dbReference>
<organism evidence="10 11">
    <name type="scientific">Lichenifustis flavocetrariae</name>
    <dbReference type="NCBI Taxonomy" id="2949735"/>
    <lineage>
        <taxon>Bacteria</taxon>
        <taxon>Pseudomonadati</taxon>
        <taxon>Pseudomonadota</taxon>
        <taxon>Alphaproteobacteria</taxon>
        <taxon>Hyphomicrobiales</taxon>
        <taxon>Lichenihabitantaceae</taxon>
        <taxon>Lichenifustis</taxon>
    </lineage>
</organism>
<comment type="subcellular location">
    <subcellularLocation>
        <location evidence="2">Endomembrane system</location>
        <topology evidence="2">Peripheral membrane protein</topology>
    </subcellularLocation>
</comment>
<keyword evidence="4" id="KW-0813">Transport</keyword>
<evidence type="ECO:0000256" key="5">
    <source>
        <dbReference type="ARBA" id="ARBA00022781"/>
    </source>
</evidence>